<gene>
    <name evidence="1" type="ORF">RclHR1_13380003</name>
</gene>
<reference evidence="1 2" key="1">
    <citation type="submission" date="2017-11" db="EMBL/GenBank/DDBJ databases">
        <title>The genome of Rhizophagus clarus HR1 reveals common genetic basis of auxotrophy among arbuscular mycorrhizal fungi.</title>
        <authorList>
            <person name="Kobayashi Y."/>
        </authorList>
    </citation>
    <scope>NUCLEOTIDE SEQUENCE [LARGE SCALE GENOMIC DNA]</scope>
    <source>
        <strain evidence="1 2">HR1</strain>
    </source>
</reference>
<evidence type="ECO:0008006" key="3">
    <source>
        <dbReference type="Google" id="ProtNLM"/>
    </source>
</evidence>
<keyword evidence="2" id="KW-1185">Reference proteome</keyword>
<proteinExistence type="predicted"/>
<evidence type="ECO:0000313" key="1">
    <source>
        <dbReference type="EMBL" id="GBB86927.1"/>
    </source>
</evidence>
<accession>A0A2Z6Q9U0</accession>
<name>A0A2Z6Q9U0_9GLOM</name>
<dbReference type="Proteomes" id="UP000247702">
    <property type="component" value="Unassembled WGS sequence"/>
</dbReference>
<comment type="caution">
    <text evidence="1">The sequence shown here is derived from an EMBL/GenBank/DDBJ whole genome shotgun (WGS) entry which is preliminary data.</text>
</comment>
<evidence type="ECO:0000313" key="2">
    <source>
        <dbReference type="Proteomes" id="UP000247702"/>
    </source>
</evidence>
<dbReference type="AlphaFoldDB" id="A0A2Z6Q9U0"/>
<sequence length="522" mass="61784">MSCSKIFSGYLPELTYGIIKYFHSDYSTLHSCILVNRLWCNLAIPLLWENPFSISTENYDFIKIYLNNYLNDDDLKTKFNEYKTIYNLSPSNTLFNYPRFLKYLNTFEIISCIKSWSRSLKHEKPKFIKLVYTTLFKIFIENEVNLHLFKIEITVDYYDYFNDISELILQNTTFIYNIKNLNLRIGDNSLRHRNLSSDEHILIRNRILQIINLHQNFKEISFYYDYYPLYQSLLNDYNYSNTLKSIILCHVDFEGITNLTEIFEQLHVLESVHILDCISLNISFVQQIINLTKPFKLKSLFVDRLSQIEPLELLLRKSGDYLENFGFSISNLNSIQLLLQQQLLELTVKYCKNINYLYFGGIVSQIAYLILKLIENNQNLNYLFISTKNDNTKIECGSIILQNLGQILPSKLEYLNLVLAIEESDFEIFLKNSQDTFIRKLLFYSLISQNILPPIKEHIMKKKRTKYLSTIIPFSEEGLLFDECTDLGTLEDEVKEFGLYNIEVKCYYSLLMYKYDFIKGIN</sequence>
<organism evidence="1 2">
    <name type="scientific">Rhizophagus clarus</name>
    <dbReference type="NCBI Taxonomy" id="94130"/>
    <lineage>
        <taxon>Eukaryota</taxon>
        <taxon>Fungi</taxon>
        <taxon>Fungi incertae sedis</taxon>
        <taxon>Mucoromycota</taxon>
        <taxon>Glomeromycotina</taxon>
        <taxon>Glomeromycetes</taxon>
        <taxon>Glomerales</taxon>
        <taxon>Glomeraceae</taxon>
        <taxon>Rhizophagus</taxon>
    </lineage>
</organism>
<dbReference type="STRING" id="94130.A0A2Z6Q9U0"/>
<protein>
    <recommendedName>
        <fullName evidence="3">F-box domain-containing protein</fullName>
    </recommendedName>
</protein>
<dbReference type="EMBL" id="BEXD01000378">
    <property type="protein sequence ID" value="GBB86927.1"/>
    <property type="molecule type" value="Genomic_DNA"/>
</dbReference>